<accession>A0AA88HU97</accession>
<evidence type="ECO:0000313" key="2">
    <source>
        <dbReference type="EMBL" id="KAK2716329.1"/>
    </source>
</evidence>
<name>A0AA88HU97_ARTSF</name>
<dbReference type="PROSITE" id="PS51834">
    <property type="entry name" value="DENN_FLCN_SMCR8"/>
    <property type="match status" value="1"/>
</dbReference>
<dbReference type="Proteomes" id="UP001187531">
    <property type="component" value="Unassembled WGS sequence"/>
</dbReference>
<keyword evidence="3" id="KW-1185">Reference proteome</keyword>
<evidence type="ECO:0000313" key="3">
    <source>
        <dbReference type="Proteomes" id="UP001187531"/>
    </source>
</evidence>
<sequence>MKDYCVLAEFSEIHGPSTLICVPSDPQFQSKINSMVLRIMTVDYQPPGRLHSRLLYNTYALLNHIVPGVNGFVTYFTLYDPDARGFVRPACLLFLSKCFEKLSFVMKELRADMVKIIDKMKSANCSLIQCHPLATTALFTSTSSFQTSDLGSSFVSGTMHESTKSTQRLKSVTDLPTTKSTKNNCSKRFSLDSSIGGTLDSSNSMFTSIGSSGISFQSTDVVQPESVKTESSPKKKPIKSLFATCGISKNIILPYVIRLHGKYSRAFEEILLEAHV</sequence>
<dbReference type="EMBL" id="JAVRJZ010000012">
    <property type="protein sequence ID" value="KAK2716329.1"/>
    <property type="molecule type" value="Genomic_DNA"/>
</dbReference>
<gene>
    <name evidence="2" type="ORF">QYM36_010785</name>
</gene>
<proteinExistence type="predicted"/>
<dbReference type="AlphaFoldDB" id="A0AA88HU97"/>
<reference evidence="2" key="1">
    <citation type="submission" date="2023-07" db="EMBL/GenBank/DDBJ databases">
        <title>Chromosome-level genome assembly of Artemia franciscana.</title>
        <authorList>
            <person name="Jo E."/>
        </authorList>
    </citation>
    <scope>NUCLEOTIDE SEQUENCE</scope>
    <source>
        <tissue evidence="2">Whole body</tissue>
    </source>
</reference>
<comment type="caution">
    <text evidence="2">The sequence shown here is derived from an EMBL/GenBank/DDBJ whole genome shotgun (WGS) entry which is preliminary data.</text>
</comment>
<organism evidence="2 3">
    <name type="scientific">Artemia franciscana</name>
    <name type="common">Brine shrimp</name>
    <name type="synonym">Artemia sanfranciscana</name>
    <dbReference type="NCBI Taxonomy" id="6661"/>
    <lineage>
        <taxon>Eukaryota</taxon>
        <taxon>Metazoa</taxon>
        <taxon>Ecdysozoa</taxon>
        <taxon>Arthropoda</taxon>
        <taxon>Crustacea</taxon>
        <taxon>Branchiopoda</taxon>
        <taxon>Anostraca</taxon>
        <taxon>Artemiidae</taxon>
        <taxon>Artemia</taxon>
    </lineage>
</organism>
<feature type="domain" description="UDENN FLCN/SMCR8-type" evidence="1">
    <location>
        <begin position="1"/>
        <end position="276"/>
    </location>
</feature>
<dbReference type="InterPro" id="IPR037521">
    <property type="entry name" value="FLCN/SMCR8_DENN"/>
</dbReference>
<evidence type="ECO:0000259" key="1">
    <source>
        <dbReference type="PROSITE" id="PS51834"/>
    </source>
</evidence>
<protein>
    <recommendedName>
        <fullName evidence="1">UDENN FLCN/SMCR8-type domain-containing protein</fullName>
    </recommendedName>
</protein>